<feature type="compositionally biased region" description="Polar residues" evidence="1">
    <location>
        <begin position="51"/>
        <end position="62"/>
    </location>
</feature>
<keyword evidence="3" id="KW-1185">Reference proteome</keyword>
<evidence type="ECO:0000256" key="1">
    <source>
        <dbReference type="SAM" id="MobiDB-lite"/>
    </source>
</evidence>
<organism evidence="2 3">
    <name type="scientific">Vibrio albus</name>
    <dbReference type="NCBI Taxonomy" id="2200953"/>
    <lineage>
        <taxon>Bacteria</taxon>
        <taxon>Pseudomonadati</taxon>
        <taxon>Pseudomonadota</taxon>
        <taxon>Gammaproteobacteria</taxon>
        <taxon>Vibrionales</taxon>
        <taxon>Vibrionaceae</taxon>
        <taxon>Vibrio</taxon>
    </lineage>
</organism>
<reference evidence="2 3" key="1">
    <citation type="submission" date="2018-05" db="EMBL/GenBank/DDBJ databases">
        <title>Vibrio limimaris sp. nov., isolated from marine sediment.</title>
        <authorList>
            <person name="Li C.-M."/>
        </authorList>
    </citation>
    <scope>NUCLEOTIDE SEQUENCE [LARGE SCALE GENOMIC DNA]</scope>
    <source>
        <strain evidence="2 3">E4404</strain>
    </source>
</reference>
<evidence type="ECO:0000313" key="3">
    <source>
        <dbReference type="Proteomes" id="UP000245362"/>
    </source>
</evidence>
<sequence length="352" mass="38532">MGVVVNSVVELRSPQVRITDQQNKATVLPPSNAGQSGATSSRVAHAGRPMTSATPGQYSASGVSLQRTQQQVTTSQVARQALGMIGKELQLMKRELTQSLSTASITLPVASERATQHQHTIRQILDGARVDGSRVLDTQLNVHYDREPNRTFTIPGLDLKRHRQQAELVRIEFPGQGTALLQFNPQVDDKRLARQMDRDLVPLGLRVQSDTAGQLLFSTSDGAYQKMQQQVMVTGQGHRYPAGQANLITTHPEPEGVEDLNVVLKSRDAVRQTLTGVNTWLRQVQQSVDTIKGHQSQLVASAEARPHSPSDTETIQKKLTVVSQARTHFTSTYQALSAQANVPRHTVVALLS</sequence>
<feature type="region of interest" description="Disordered" evidence="1">
    <location>
        <begin position="22"/>
        <end position="65"/>
    </location>
</feature>
<keyword evidence="2" id="KW-0282">Flagellum</keyword>
<comment type="caution">
    <text evidence="2">The sequence shown here is derived from an EMBL/GenBank/DDBJ whole genome shotgun (WGS) entry which is preliminary data.</text>
</comment>
<gene>
    <name evidence="2" type="ORF">DI392_11900</name>
</gene>
<proteinExistence type="predicted"/>
<dbReference type="EMBL" id="QFWT01000006">
    <property type="protein sequence ID" value="PWI33010.1"/>
    <property type="molecule type" value="Genomic_DNA"/>
</dbReference>
<dbReference type="AlphaFoldDB" id="A0A2U3B878"/>
<protein>
    <submittedName>
        <fullName evidence="2">Flagellin</fullName>
    </submittedName>
</protein>
<name>A0A2U3B878_9VIBR</name>
<keyword evidence="2" id="KW-0966">Cell projection</keyword>
<keyword evidence="2" id="KW-0969">Cilium</keyword>
<accession>A0A2U3B878</accession>
<dbReference type="Proteomes" id="UP000245362">
    <property type="component" value="Unassembled WGS sequence"/>
</dbReference>
<feature type="compositionally biased region" description="Polar residues" evidence="1">
    <location>
        <begin position="32"/>
        <end position="42"/>
    </location>
</feature>
<evidence type="ECO:0000313" key="2">
    <source>
        <dbReference type="EMBL" id="PWI33010.1"/>
    </source>
</evidence>